<dbReference type="InterPro" id="IPR012416">
    <property type="entry name" value="CBP60"/>
</dbReference>
<evidence type="ECO:0008006" key="14">
    <source>
        <dbReference type="Google" id="ProtNLM"/>
    </source>
</evidence>
<evidence type="ECO:0000256" key="2">
    <source>
        <dbReference type="ARBA" id="ARBA00007214"/>
    </source>
</evidence>
<accession>A0AAN7JHY6</accession>
<feature type="domain" description="Calmodulin binding protein C-terminal" evidence="11">
    <location>
        <begin position="316"/>
        <end position="376"/>
    </location>
</feature>
<dbReference type="GO" id="GO:0080142">
    <property type="term" value="P:regulation of salicylic acid biosynthetic process"/>
    <property type="evidence" value="ECO:0007669"/>
    <property type="project" value="TreeGrafter"/>
</dbReference>
<evidence type="ECO:0000256" key="4">
    <source>
        <dbReference type="ARBA" id="ARBA00023125"/>
    </source>
</evidence>
<organism evidence="12 13">
    <name type="scientific">Trapa incisa</name>
    <dbReference type="NCBI Taxonomy" id="236973"/>
    <lineage>
        <taxon>Eukaryota</taxon>
        <taxon>Viridiplantae</taxon>
        <taxon>Streptophyta</taxon>
        <taxon>Embryophyta</taxon>
        <taxon>Tracheophyta</taxon>
        <taxon>Spermatophyta</taxon>
        <taxon>Magnoliopsida</taxon>
        <taxon>eudicotyledons</taxon>
        <taxon>Gunneridae</taxon>
        <taxon>Pentapetalae</taxon>
        <taxon>rosids</taxon>
        <taxon>malvids</taxon>
        <taxon>Myrtales</taxon>
        <taxon>Lythraceae</taxon>
        <taxon>Trapa</taxon>
    </lineage>
</organism>
<proteinExistence type="inferred from homology"/>
<evidence type="ECO:0000313" key="13">
    <source>
        <dbReference type="Proteomes" id="UP001345219"/>
    </source>
</evidence>
<comment type="subcellular location">
    <subcellularLocation>
        <location evidence="1">Nucleus</location>
    </subcellularLocation>
</comment>
<comment type="similarity">
    <text evidence="2">Belongs to the plant ACBP60 protein family.</text>
</comment>
<feature type="region of interest" description="Disordered" evidence="8">
    <location>
        <begin position="1"/>
        <end position="37"/>
    </location>
</feature>
<gene>
    <name evidence="12" type="ORF">SAY87_001559</name>
</gene>
<keyword evidence="13" id="KW-1185">Reference proteome</keyword>
<evidence type="ECO:0000313" key="12">
    <source>
        <dbReference type="EMBL" id="KAK4743558.1"/>
    </source>
</evidence>
<keyword evidence="6" id="KW-0804">Transcription</keyword>
<evidence type="ECO:0000256" key="1">
    <source>
        <dbReference type="ARBA" id="ARBA00004123"/>
    </source>
</evidence>
<dbReference type="GO" id="GO:0003700">
    <property type="term" value="F:DNA-binding transcription factor activity"/>
    <property type="evidence" value="ECO:0007669"/>
    <property type="project" value="TreeGrafter"/>
</dbReference>
<dbReference type="EMBL" id="JAXIOK010000023">
    <property type="protein sequence ID" value="KAK4743558.1"/>
    <property type="molecule type" value="Genomic_DNA"/>
</dbReference>
<evidence type="ECO:0000256" key="8">
    <source>
        <dbReference type="SAM" id="MobiDB-lite"/>
    </source>
</evidence>
<feature type="domain" description="Calmodulin binding protein central" evidence="10">
    <location>
        <begin position="243"/>
        <end position="309"/>
    </location>
</feature>
<dbReference type="InterPro" id="IPR046831">
    <property type="entry name" value="Calmodulin_bind_N"/>
</dbReference>
<dbReference type="InterPro" id="IPR046829">
    <property type="entry name" value="Calmod_bind_C"/>
</dbReference>
<keyword evidence="7" id="KW-0539">Nucleus</keyword>
<feature type="domain" description="Calmodulin binding protein-like N-terminal" evidence="9">
    <location>
        <begin position="91"/>
        <end position="231"/>
    </location>
</feature>
<dbReference type="AlphaFoldDB" id="A0AAN7JHY6"/>
<dbReference type="InterPro" id="IPR046830">
    <property type="entry name" value="Calmod_bind_M"/>
</dbReference>
<evidence type="ECO:0000259" key="9">
    <source>
        <dbReference type="Pfam" id="PF07887"/>
    </source>
</evidence>
<keyword evidence="4" id="KW-0238">DNA-binding</keyword>
<name>A0AAN7JHY6_9MYRT</name>
<dbReference type="Pfam" id="PF20451">
    <property type="entry name" value="Calmod_bind_M"/>
    <property type="match status" value="1"/>
</dbReference>
<keyword evidence="3" id="KW-0805">Transcription regulation</keyword>
<dbReference type="Proteomes" id="UP001345219">
    <property type="component" value="Chromosome 1"/>
</dbReference>
<sequence length="577" mass="63577">MVYKRDSRGEGGQGSGVPAPNHNKRHKHSAGNVPTEIPLSPDDLAKLEAFIRKCAREAVDRIISKRFGLGLQSPGSSIDSVGRLHEVGLVLRFVNDLPAVLFTGSRIEAKDESPVKIELIDPRTNTRVTTGPESSAKVLIVVLNGDFDSQGEAELASNVVREREGQRLLITGDRTVNLQEGLAYLSNITFTDNSSWTRSRRFRLGAHISQKAPFQGTIKGAASNSFIVKDQRGEGYKKHYPPALKDNVWRLNRIGKDGKFHSRLAHEGINTVEDFLRLLETNPPLLRTIISPNISDREWDAIVAHAQTCVVDDSQLFFYSQESANAGLLFNSVYRVIRVTFDGQTYFGIDELNPYQMAWMQDMKQKAYASLHRLVPISWPLLALGPPQPIMGQQPNIFLSPQEPAQMLPSQGYYPATDSTLHGYEGPESHHPAVSGRQEYQSGQIFSPTAVADVWPEAFDGGICSSNHGTSDGLPAPDIHISACFPSTSVWIPENAFLFGATSDYYSQYGGGPFPSFSNFDFLIGSSEAAAQSFGISVPIAKGRSRVAWCKVRAAFRFRSMKKVAAQRRLSRPPCAV</sequence>
<dbReference type="Pfam" id="PF07887">
    <property type="entry name" value="Calmodulin_bind"/>
    <property type="match status" value="1"/>
</dbReference>
<dbReference type="PANTHER" id="PTHR31713">
    <property type="entry name" value="OS02G0177800 PROTEIN"/>
    <property type="match status" value="1"/>
</dbReference>
<evidence type="ECO:0000256" key="5">
    <source>
        <dbReference type="ARBA" id="ARBA00023159"/>
    </source>
</evidence>
<evidence type="ECO:0000256" key="7">
    <source>
        <dbReference type="ARBA" id="ARBA00023242"/>
    </source>
</evidence>
<reference evidence="12 13" key="1">
    <citation type="journal article" date="2023" name="Hortic Res">
        <title>Pangenome of water caltrop reveals structural variations and asymmetric subgenome divergence after allopolyploidization.</title>
        <authorList>
            <person name="Zhang X."/>
            <person name="Chen Y."/>
            <person name="Wang L."/>
            <person name="Yuan Y."/>
            <person name="Fang M."/>
            <person name="Shi L."/>
            <person name="Lu R."/>
            <person name="Comes H.P."/>
            <person name="Ma Y."/>
            <person name="Chen Y."/>
            <person name="Huang G."/>
            <person name="Zhou Y."/>
            <person name="Zheng Z."/>
            <person name="Qiu Y."/>
        </authorList>
    </citation>
    <scope>NUCLEOTIDE SEQUENCE [LARGE SCALE GENOMIC DNA]</scope>
    <source>
        <tissue evidence="12">Roots</tissue>
    </source>
</reference>
<protein>
    <recommendedName>
        <fullName evidence="14">Calmodulin-binding protein</fullName>
    </recommendedName>
</protein>
<comment type="caution">
    <text evidence="12">The sequence shown here is derived from an EMBL/GenBank/DDBJ whole genome shotgun (WGS) entry which is preliminary data.</text>
</comment>
<dbReference type="PANTHER" id="PTHR31713:SF43">
    <property type="entry name" value="CALMODULIN-BINDING PROTEIN 60 G"/>
    <property type="match status" value="1"/>
</dbReference>
<evidence type="ECO:0000259" key="10">
    <source>
        <dbReference type="Pfam" id="PF20451"/>
    </source>
</evidence>
<evidence type="ECO:0000259" key="11">
    <source>
        <dbReference type="Pfam" id="PF20452"/>
    </source>
</evidence>
<dbReference type="GO" id="GO:0005634">
    <property type="term" value="C:nucleus"/>
    <property type="evidence" value="ECO:0007669"/>
    <property type="project" value="UniProtKB-SubCell"/>
</dbReference>
<keyword evidence="5" id="KW-0010">Activator</keyword>
<dbReference type="Pfam" id="PF20452">
    <property type="entry name" value="Calmod_bind_C"/>
    <property type="match status" value="1"/>
</dbReference>
<dbReference type="GO" id="GO:0043565">
    <property type="term" value="F:sequence-specific DNA binding"/>
    <property type="evidence" value="ECO:0007669"/>
    <property type="project" value="TreeGrafter"/>
</dbReference>
<dbReference type="GO" id="GO:0005516">
    <property type="term" value="F:calmodulin binding"/>
    <property type="evidence" value="ECO:0007669"/>
    <property type="project" value="InterPro"/>
</dbReference>
<evidence type="ECO:0000256" key="3">
    <source>
        <dbReference type="ARBA" id="ARBA00023015"/>
    </source>
</evidence>
<evidence type="ECO:0000256" key="6">
    <source>
        <dbReference type="ARBA" id="ARBA00023163"/>
    </source>
</evidence>